<evidence type="ECO:0000313" key="4">
    <source>
        <dbReference type="Proteomes" id="UP001140206"/>
    </source>
</evidence>
<evidence type="ECO:0000256" key="1">
    <source>
        <dbReference type="SAM" id="MobiDB-lite"/>
    </source>
</evidence>
<evidence type="ECO:0000313" key="3">
    <source>
        <dbReference type="EMBL" id="KAJ4778098.1"/>
    </source>
</evidence>
<keyword evidence="2" id="KW-0812">Transmembrane</keyword>
<dbReference type="PANTHER" id="PTHR36073">
    <property type="match status" value="1"/>
</dbReference>
<feature type="transmembrane region" description="Helical" evidence="2">
    <location>
        <begin position="186"/>
        <end position="207"/>
    </location>
</feature>
<name>A0AAV8EIR8_9POAL</name>
<feature type="transmembrane region" description="Helical" evidence="2">
    <location>
        <begin position="213"/>
        <end position="233"/>
    </location>
</feature>
<dbReference type="AlphaFoldDB" id="A0AAV8EIR8"/>
<reference evidence="3" key="1">
    <citation type="submission" date="2022-08" db="EMBL/GenBank/DDBJ databases">
        <authorList>
            <person name="Marques A."/>
        </authorList>
    </citation>
    <scope>NUCLEOTIDE SEQUENCE</scope>
    <source>
        <strain evidence="3">RhyPub2mFocal</strain>
        <tissue evidence="3">Leaves</tissue>
    </source>
</reference>
<organism evidence="3 4">
    <name type="scientific">Rhynchospora pubera</name>
    <dbReference type="NCBI Taxonomy" id="906938"/>
    <lineage>
        <taxon>Eukaryota</taxon>
        <taxon>Viridiplantae</taxon>
        <taxon>Streptophyta</taxon>
        <taxon>Embryophyta</taxon>
        <taxon>Tracheophyta</taxon>
        <taxon>Spermatophyta</taxon>
        <taxon>Magnoliopsida</taxon>
        <taxon>Liliopsida</taxon>
        <taxon>Poales</taxon>
        <taxon>Cyperaceae</taxon>
        <taxon>Cyperoideae</taxon>
        <taxon>Rhynchosporeae</taxon>
        <taxon>Rhynchospora</taxon>
    </lineage>
</organism>
<keyword evidence="2" id="KW-1133">Transmembrane helix</keyword>
<dbReference type="Proteomes" id="UP001140206">
    <property type="component" value="Chromosome 3"/>
</dbReference>
<gene>
    <name evidence="3" type="ORF">LUZ62_062355</name>
</gene>
<feature type="transmembrane region" description="Helical" evidence="2">
    <location>
        <begin position="21"/>
        <end position="39"/>
    </location>
</feature>
<comment type="caution">
    <text evidence="3">The sequence shown here is derived from an EMBL/GenBank/DDBJ whole genome shotgun (WGS) entry which is preliminary data.</text>
</comment>
<feature type="transmembrane region" description="Helical" evidence="2">
    <location>
        <begin position="45"/>
        <end position="69"/>
    </location>
</feature>
<protein>
    <submittedName>
        <fullName evidence="3">Coiled-coil protein</fullName>
    </submittedName>
</protein>
<keyword evidence="4" id="KW-1185">Reference proteome</keyword>
<dbReference type="EMBL" id="JAMFTS010000003">
    <property type="protein sequence ID" value="KAJ4778098.1"/>
    <property type="molecule type" value="Genomic_DNA"/>
</dbReference>
<sequence>MSSISIVNLVAAPLSVAQIPVFLGLRVAALAVLVWWRVVKVLFNLHIRVCVNFVLFSIALCTLPIRVLTALDRQSKLERLVIQQHGHIERLVSENDRLEERLQRAQKDTRFIEKIFDEIEEEHEKALSRIDLLENELDELKEENRRLEYQQDRKSDESPKKKKQTTRSEVPDGNEIDVERGRRVEALYRSLFSSVLSLVVGMVVWEARNPCSPLVVALFTVVGMSLHSVVLFFSRIKNKPASDAIALLCLNCFILGTLSSPTLPRLPYFLAQRAAGLAHRIFSY</sequence>
<feature type="compositionally biased region" description="Basic and acidic residues" evidence="1">
    <location>
        <begin position="147"/>
        <end position="159"/>
    </location>
</feature>
<accession>A0AAV8EIR8</accession>
<feature type="transmembrane region" description="Helical" evidence="2">
    <location>
        <begin position="245"/>
        <end position="263"/>
    </location>
</feature>
<evidence type="ECO:0000256" key="2">
    <source>
        <dbReference type="SAM" id="Phobius"/>
    </source>
</evidence>
<dbReference type="PANTHER" id="PTHR36073:SF1">
    <property type="entry name" value="OS01G0962100 PROTEIN"/>
    <property type="match status" value="1"/>
</dbReference>
<proteinExistence type="predicted"/>
<keyword evidence="2" id="KW-0472">Membrane</keyword>
<feature type="region of interest" description="Disordered" evidence="1">
    <location>
        <begin position="147"/>
        <end position="175"/>
    </location>
</feature>